<evidence type="ECO:0000256" key="2">
    <source>
        <dbReference type="ARBA" id="ARBA00009142"/>
    </source>
</evidence>
<comment type="similarity">
    <text evidence="2 8">Belongs to the 4-toluene sulfonate uptake permease (TSUP) (TC 2.A.102) family.</text>
</comment>
<organism evidence="9 10">
    <name type="scientific">Pseudidiomarina marina</name>
    <dbReference type="NCBI Taxonomy" id="502366"/>
    <lineage>
        <taxon>Bacteria</taxon>
        <taxon>Pseudomonadati</taxon>
        <taxon>Pseudomonadota</taxon>
        <taxon>Gammaproteobacteria</taxon>
        <taxon>Alteromonadales</taxon>
        <taxon>Idiomarinaceae</taxon>
        <taxon>Pseudidiomarina</taxon>
    </lineage>
</organism>
<feature type="transmembrane region" description="Helical" evidence="8">
    <location>
        <begin position="31"/>
        <end position="57"/>
    </location>
</feature>
<dbReference type="PANTHER" id="PTHR30269">
    <property type="entry name" value="TRANSMEMBRANE PROTEIN YFCA"/>
    <property type="match status" value="1"/>
</dbReference>
<evidence type="ECO:0000313" key="9">
    <source>
        <dbReference type="EMBL" id="RUO61290.1"/>
    </source>
</evidence>
<evidence type="ECO:0000256" key="4">
    <source>
        <dbReference type="ARBA" id="ARBA00022475"/>
    </source>
</evidence>
<dbReference type="InterPro" id="IPR052017">
    <property type="entry name" value="TSUP"/>
</dbReference>
<protein>
    <recommendedName>
        <fullName evidence="8">Probable membrane transporter protein</fullName>
    </recommendedName>
</protein>
<feature type="transmembrane region" description="Helical" evidence="8">
    <location>
        <begin position="69"/>
        <end position="88"/>
    </location>
</feature>
<keyword evidence="10" id="KW-1185">Reference proteome</keyword>
<dbReference type="AlphaFoldDB" id="A0A432YK24"/>
<gene>
    <name evidence="9" type="ORF">CWI76_03210</name>
</gene>
<feature type="transmembrane region" description="Helical" evidence="8">
    <location>
        <begin position="94"/>
        <end position="114"/>
    </location>
</feature>
<dbReference type="EMBL" id="PIPZ01000001">
    <property type="protein sequence ID" value="RUO61290.1"/>
    <property type="molecule type" value="Genomic_DNA"/>
</dbReference>
<dbReference type="GO" id="GO:0005886">
    <property type="term" value="C:plasma membrane"/>
    <property type="evidence" value="ECO:0007669"/>
    <property type="project" value="UniProtKB-SubCell"/>
</dbReference>
<name>A0A432YK24_9GAMM</name>
<comment type="caution">
    <text evidence="9">The sequence shown here is derived from an EMBL/GenBank/DDBJ whole genome shotgun (WGS) entry which is preliminary data.</text>
</comment>
<accession>A0A432YK24</accession>
<evidence type="ECO:0000313" key="10">
    <source>
        <dbReference type="Proteomes" id="UP000288127"/>
    </source>
</evidence>
<feature type="transmembrane region" description="Helical" evidence="8">
    <location>
        <begin position="187"/>
        <end position="206"/>
    </location>
</feature>
<dbReference type="RefSeq" id="WP_126758915.1">
    <property type="nucleotide sequence ID" value="NZ_PIPZ01000001.1"/>
</dbReference>
<dbReference type="Pfam" id="PF01925">
    <property type="entry name" value="TauE"/>
    <property type="match status" value="1"/>
</dbReference>
<keyword evidence="5 8" id="KW-0812">Transmembrane</keyword>
<keyword evidence="7 8" id="KW-0472">Membrane</keyword>
<evidence type="ECO:0000256" key="5">
    <source>
        <dbReference type="ARBA" id="ARBA00022692"/>
    </source>
</evidence>
<evidence type="ECO:0000256" key="8">
    <source>
        <dbReference type="RuleBase" id="RU363041"/>
    </source>
</evidence>
<evidence type="ECO:0000256" key="6">
    <source>
        <dbReference type="ARBA" id="ARBA00022989"/>
    </source>
</evidence>
<dbReference type="InterPro" id="IPR002781">
    <property type="entry name" value="TM_pro_TauE-like"/>
</dbReference>
<feature type="transmembrane region" description="Helical" evidence="8">
    <location>
        <begin position="218"/>
        <end position="239"/>
    </location>
</feature>
<dbReference type="OrthoDB" id="7843147at2"/>
<evidence type="ECO:0000256" key="1">
    <source>
        <dbReference type="ARBA" id="ARBA00004651"/>
    </source>
</evidence>
<sequence>MDYLLITLIIFIGACLQGITGFGSGLIAVPLLTLLLPLSVITPTLSIINFAMATYLAWMLRHSVQIRQWRWLLLTGVMGTLAGNWLLNHIRLDWLQMGMAIMVITVALLFWFGVQLKHRSTPGLQSVTGLLAGFSNGALTLGGPPVVLFLTGNGLDRLAFRATLTIFFWVLALTNIVSFGVQQRYEAAHVPIVICLLIGAISGAWLGHKISDKLSERLFRKLSLLLVIIAGAIAFAGAWNA</sequence>
<proteinExistence type="inferred from homology"/>
<keyword evidence="6 8" id="KW-1133">Transmembrane helix</keyword>
<evidence type="ECO:0000256" key="3">
    <source>
        <dbReference type="ARBA" id="ARBA00022448"/>
    </source>
</evidence>
<dbReference type="Proteomes" id="UP000288127">
    <property type="component" value="Unassembled WGS sequence"/>
</dbReference>
<feature type="transmembrane region" description="Helical" evidence="8">
    <location>
        <begin position="158"/>
        <end position="181"/>
    </location>
</feature>
<keyword evidence="4 8" id="KW-1003">Cell membrane</keyword>
<dbReference type="PANTHER" id="PTHR30269:SF37">
    <property type="entry name" value="MEMBRANE TRANSPORTER PROTEIN"/>
    <property type="match status" value="1"/>
</dbReference>
<comment type="subcellular location">
    <subcellularLocation>
        <location evidence="1 8">Cell membrane</location>
        <topology evidence="1 8">Multi-pass membrane protein</topology>
    </subcellularLocation>
</comment>
<keyword evidence="3" id="KW-0813">Transport</keyword>
<evidence type="ECO:0000256" key="7">
    <source>
        <dbReference type="ARBA" id="ARBA00023136"/>
    </source>
</evidence>
<reference evidence="10" key="1">
    <citation type="journal article" date="2018" name="Front. Microbiol.">
        <title>Genome-Based Analysis Reveals the Taxonomy and Diversity of the Family Idiomarinaceae.</title>
        <authorList>
            <person name="Liu Y."/>
            <person name="Lai Q."/>
            <person name="Shao Z."/>
        </authorList>
    </citation>
    <scope>NUCLEOTIDE SEQUENCE [LARGE SCALE GENOMIC DNA]</scope>
    <source>
        <strain evidence="10">PIM1</strain>
    </source>
</reference>